<feature type="region of interest" description="Disordered" evidence="1">
    <location>
        <begin position="399"/>
        <end position="423"/>
    </location>
</feature>
<dbReference type="InterPro" id="IPR006427">
    <property type="entry name" value="Portal_HK97"/>
</dbReference>
<organism evidence="2 3">
    <name type="scientific">Sinomonas terricola</name>
    <dbReference type="NCBI Taxonomy" id="3110330"/>
    <lineage>
        <taxon>Bacteria</taxon>
        <taxon>Bacillati</taxon>
        <taxon>Actinomycetota</taxon>
        <taxon>Actinomycetes</taxon>
        <taxon>Micrococcales</taxon>
        <taxon>Micrococcaceae</taxon>
        <taxon>Sinomonas</taxon>
    </lineage>
</organism>
<accession>A0ABU5T0X0</accession>
<dbReference type="Proteomes" id="UP001304769">
    <property type="component" value="Unassembled WGS sequence"/>
</dbReference>
<dbReference type="EMBL" id="JAYGGQ010000001">
    <property type="protein sequence ID" value="MEA5453293.1"/>
    <property type="molecule type" value="Genomic_DNA"/>
</dbReference>
<dbReference type="InterPro" id="IPR006944">
    <property type="entry name" value="Phage/GTA_portal"/>
</dbReference>
<gene>
    <name evidence="2" type="ORF">SPF06_01025</name>
</gene>
<dbReference type="NCBIfam" id="TIGR01537">
    <property type="entry name" value="portal_HK97"/>
    <property type="match status" value="1"/>
</dbReference>
<reference evidence="2 3" key="1">
    <citation type="submission" date="2023-12" db="EMBL/GenBank/DDBJ databases">
        <title>Sinomonas terricola sp. nov, isolated from litchi orchard soil in Guangdong, PR China.</title>
        <authorList>
            <person name="Jiaxin W."/>
            <person name="Yang Z."/>
            <person name="Honghui Z."/>
        </authorList>
    </citation>
    <scope>NUCLEOTIDE SEQUENCE [LARGE SCALE GENOMIC DNA]</scope>
    <source>
        <strain evidence="2 3">JGH33</strain>
    </source>
</reference>
<keyword evidence="3" id="KW-1185">Reference proteome</keyword>
<feature type="compositionally biased region" description="Polar residues" evidence="1">
    <location>
        <begin position="412"/>
        <end position="423"/>
    </location>
</feature>
<protein>
    <submittedName>
        <fullName evidence="2">Phage portal protein</fullName>
    </submittedName>
</protein>
<name>A0ABU5T0X0_9MICC</name>
<dbReference type="Pfam" id="PF04860">
    <property type="entry name" value="Phage_portal"/>
    <property type="match status" value="1"/>
</dbReference>
<dbReference type="Gene3D" id="1.20.1270.210">
    <property type="match status" value="1"/>
</dbReference>
<evidence type="ECO:0000313" key="3">
    <source>
        <dbReference type="Proteomes" id="UP001304769"/>
    </source>
</evidence>
<evidence type="ECO:0000256" key="1">
    <source>
        <dbReference type="SAM" id="MobiDB-lite"/>
    </source>
</evidence>
<sequence>MALFSKPFRKKSKAAKPEERTLDVSSVNYPLRYGPSVVNEAVEFEAVRLAPVFAAGRLLATSCAGLPLEEFAMRGDSRVRTRLSPLFAKPSATGTAYDWIYRAVISLAFTGNAIGVVTERDYLEYPTRIEWLKPELVFVQDSLPNLGERGSYTNPIFTYMGHELPNEDVVHIPWFTMPGRVWGLSPLGAYASSVGIGLDAMQYKSDWFKGGGIPPGQFQNKEQTVSQADAQVIKSRIVQAIRSHEPLVYGNDWSYEPFTIPHSDAQFVETMRLTATQIAVVYGIPPEMIGGDSGKSMTYHNVEQHGINFVSFSLRGWLDKLEAAFSELTPRGHVVKFNPDGLIRMDSLARFQIYQIQRNIGFSNINEQRAKEDMAPIAADMGDDYTPLAVMVQEARAGTVDENPIGELKPVQQPTNAPSEEGN</sequence>
<evidence type="ECO:0000313" key="2">
    <source>
        <dbReference type="EMBL" id="MEA5453293.1"/>
    </source>
</evidence>
<dbReference type="RefSeq" id="WP_323277065.1">
    <property type="nucleotide sequence ID" value="NZ_JAYGGQ010000001.1"/>
</dbReference>
<comment type="caution">
    <text evidence="2">The sequence shown here is derived from an EMBL/GenBank/DDBJ whole genome shotgun (WGS) entry which is preliminary data.</text>
</comment>
<proteinExistence type="predicted"/>